<dbReference type="InterPro" id="IPR012910">
    <property type="entry name" value="Plug_dom"/>
</dbReference>
<dbReference type="Pfam" id="PF00593">
    <property type="entry name" value="TonB_dep_Rec_b-barrel"/>
    <property type="match status" value="1"/>
</dbReference>
<dbReference type="InterPro" id="IPR039426">
    <property type="entry name" value="TonB-dep_rcpt-like"/>
</dbReference>
<keyword evidence="9 10" id="KW-0998">Cell outer membrane</keyword>
<keyword evidence="5 12" id="KW-0732">Signal</keyword>
<keyword evidence="3 10" id="KW-1134">Transmembrane beta strand</keyword>
<feature type="chain" id="PRO_5019102366" evidence="12">
    <location>
        <begin position="21"/>
        <end position="662"/>
    </location>
</feature>
<keyword evidence="8 15" id="KW-0675">Receptor</keyword>
<protein>
    <submittedName>
        <fullName evidence="15">TonB-dependent receptor</fullName>
    </submittedName>
</protein>
<reference evidence="15 16" key="1">
    <citation type="submission" date="2018-08" db="EMBL/GenBank/DDBJ databases">
        <title>A genome reference for cultivated species of the human gut microbiota.</title>
        <authorList>
            <person name="Zou Y."/>
            <person name="Xue W."/>
            <person name="Luo G."/>
        </authorList>
    </citation>
    <scope>NUCLEOTIDE SEQUENCE [LARGE SCALE GENOMIC DNA]</scope>
    <source>
        <strain evidence="15 16">AF42-9</strain>
    </source>
</reference>
<dbReference type="InterPro" id="IPR037066">
    <property type="entry name" value="Plug_dom_sf"/>
</dbReference>
<dbReference type="SUPFAM" id="SSF56935">
    <property type="entry name" value="Porins"/>
    <property type="match status" value="1"/>
</dbReference>
<dbReference type="GO" id="GO:0009279">
    <property type="term" value="C:cell outer membrane"/>
    <property type="evidence" value="ECO:0007669"/>
    <property type="project" value="UniProtKB-SubCell"/>
</dbReference>
<keyword evidence="7 10" id="KW-0472">Membrane</keyword>
<keyword evidence="2 10" id="KW-0813">Transport</keyword>
<dbReference type="InterPro" id="IPR036942">
    <property type="entry name" value="Beta-barrel_TonB_sf"/>
</dbReference>
<evidence type="ECO:0000256" key="8">
    <source>
        <dbReference type="ARBA" id="ARBA00023170"/>
    </source>
</evidence>
<dbReference type="PANTHER" id="PTHR30069:SF29">
    <property type="entry name" value="HEMOGLOBIN AND HEMOGLOBIN-HAPTOGLOBIN-BINDING PROTEIN 1-RELATED"/>
    <property type="match status" value="1"/>
</dbReference>
<proteinExistence type="inferred from homology"/>
<dbReference type="EMBL" id="QRNO01000078">
    <property type="protein sequence ID" value="RHK47859.1"/>
    <property type="molecule type" value="Genomic_DNA"/>
</dbReference>
<dbReference type="Gene3D" id="2.40.170.20">
    <property type="entry name" value="TonB-dependent receptor, beta-barrel domain"/>
    <property type="match status" value="1"/>
</dbReference>
<evidence type="ECO:0000259" key="13">
    <source>
        <dbReference type="Pfam" id="PF00593"/>
    </source>
</evidence>
<evidence type="ECO:0000256" key="11">
    <source>
        <dbReference type="RuleBase" id="RU003357"/>
    </source>
</evidence>
<dbReference type="InterPro" id="IPR000531">
    <property type="entry name" value="Beta-barrel_TonB"/>
</dbReference>
<evidence type="ECO:0000256" key="1">
    <source>
        <dbReference type="ARBA" id="ARBA00004571"/>
    </source>
</evidence>
<keyword evidence="16" id="KW-1185">Reference proteome</keyword>
<comment type="subcellular location">
    <subcellularLocation>
        <location evidence="1 10">Cell outer membrane</location>
        <topology evidence="1 10">Multi-pass membrane protein</topology>
    </subcellularLocation>
</comment>
<dbReference type="Gene3D" id="2.170.130.10">
    <property type="entry name" value="TonB-dependent receptor, plug domain"/>
    <property type="match status" value="1"/>
</dbReference>
<dbReference type="GO" id="GO:0044718">
    <property type="term" value="P:siderophore transmembrane transport"/>
    <property type="evidence" value="ECO:0007669"/>
    <property type="project" value="TreeGrafter"/>
</dbReference>
<evidence type="ECO:0000256" key="3">
    <source>
        <dbReference type="ARBA" id="ARBA00022452"/>
    </source>
</evidence>
<evidence type="ECO:0000313" key="15">
    <source>
        <dbReference type="EMBL" id="RHK47859.1"/>
    </source>
</evidence>
<dbReference type="PROSITE" id="PS52016">
    <property type="entry name" value="TONB_DEPENDENT_REC_3"/>
    <property type="match status" value="1"/>
</dbReference>
<evidence type="ECO:0000313" key="16">
    <source>
        <dbReference type="Proteomes" id="UP000286598"/>
    </source>
</evidence>
<evidence type="ECO:0000256" key="5">
    <source>
        <dbReference type="ARBA" id="ARBA00022729"/>
    </source>
</evidence>
<dbReference type="Pfam" id="PF07715">
    <property type="entry name" value="Plug"/>
    <property type="match status" value="1"/>
</dbReference>
<keyword evidence="4 10" id="KW-0812">Transmembrane</keyword>
<dbReference type="AlphaFoldDB" id="A0A415GFH7"/>
<dbReference type="OrthoDB" id="9764669at2"/>
<sequence>MIKNIILPLALLATAQTAMAQADPELDDVQLDSIFRHYELEEVVVTGTRTPKFLKDTPIQTRVITSRDIARTDATNVQDLLQQELPGVEFSYSMNQRTHLNFAGFGGQGILFLVDGERLAGESMDDVDFSRLLMAGVERIEIVKGASSALYGSSAAGGVVNIITKNATEPWTLNVNARYAKHNDQRYGGVFGLSSKYWRNAFSANYHNKDNYNVTSAANPVTRVISTIYGERTVDFKDKLTWRPSDRLSIGARAGYFFRETTRTVNLPERYRDFSGGLRLDWLITKDDNLQASYAFDQYDKSDYQQLRHLDIRDYSNVQNTVRLLYNHSFGETAMLTAGADYMHDYLFNTYLAGAAREQDCYDVFAQYDWNITDKLEAVAAVRYDYFSDQSNSQFTPKLNLRYKPNLRLVLRAGYGMGFRAPSLKERYYNFDMAGIWIVEGNENLKAEKSHNFTLSAEYSRANCSLAVSAYYNNVINKISTSAPYFKSIEDKLPYLPYTNLANYRVFGADVSMQARWQNGISARLSYAHTKERLPKDKEGNTINNQYIPARAHALNANVDYDHQFTKRYGIYASLNGRLLSGTENVEFKNYYDVTEGTVRVKYPAYTLWKLSLTQRVGKAVSITTALDNLFNYRPKHYYLNSPLTDGITFQVGVSVDVDKLF</sequence>
<gene>
    <name evidence="15" type="ORF">DW060_11555</name>
</gene>
<evidence type="ECO:0000256" key="12">
    <source>
        <dbReference type="SAM" id="SignalP"/>
    </source>
</evidence>
<name>A0A415GFH7_9BACT</name>
<evidence type="ECO:0000256" key="7">
    <source>
        <dbReference type="ARBA" id="ARBA00023136"/>
    </source>
</evidence>
<dbReference type="PANTHER" id="PTHR30069">
    <property type="entry name" value="TONB-DEPENDENT OUTER MEMBRANE RECEPTOR"/>
    <property type="match status" value="1"/>
</dbReference>
<comment type="similarity">
    <text evidence="10 11">Belongs to the TonB-dependent receptor family.</text>
</comment>
<organism evidence="15 16">
    <name type="scientific">Leyella stercorea</name>
    <dbReference type="NCBI Taxonomy" id="363265"/>
    <lineage>
        <taxon>Bacteria</taxon>
        <taxon>Pseudomonadati</taxon>
        <taxon>Bacteroidota</taxon>
        <taxon>Bacteroidia</taxon>
        <taxon>Bacteroidales</taxon>
        <taxon>Prevotellaceae</taxon>
        <taxon>Leyella</taxon>
    </lineage>
</organism>
<comment type="caution">
    <text evidence="15">The sequence shown here is derived from an EMBL/GenBank/DDBJ whole genome shotgun (WGS) entry which is preliminary data.</text>
</comment>
<evidence type="ECO:0000256" key="10">
    <source>
        <dbReference type="PROSITE-ProRule" id="PRU01360"/>
    </source>
</evidence>
<dbReference type="GO" id="GO:0015344">
    <property type="term" value="F:siderophore uptake transmembrane transporter activity"/>
    <property type="evidence" value="ECO:0007669"/>
    <property type="project" value="TreeGrafter"/>
</dbReference>
<evidence type="ECO:0000256" key="2">
    <source>
        <dbReference type="ARBA" id="ARBA00022448"/>
    </source>
</evidence>
<evidence type="ECO:0000256" key="9">
    <source>
        <dbReference type="ARBA" id="ARBA00023237"/>
    </source>
</evidence>
<feature type="domain" description="TonB-dependent receptor-like beta-barrel" evidence="13">
    <location>
        <begin position="268"/>
        <end position="630"/>
    </location>
</feature>
<keyword evidence="6 11" id="KW-0798">TonB box</keyword>
<dbReference type="Proteomes" id="UP000286598">
    <property type="component" value="Unassembled WGS sequence"/>
</dbReference>
<evidence type="ECO:0000256" key="6">
    <source>
        <dbReference type="ARBA" id="ARBA00023077"/>
    </source>
</evidence>
<dbReference type="CDD" id="cd01347">
    <property type="entry name" value="ligand_gated_channel"/>
    <property type="match status" value="1"/>
</dbReference>
<accession>A0A415GFH7</accession>
<feature type="signal peptide" evidence="12">
    <location>
        <begin position="1"/>
        <end position="20"/>
    </location>
</feature>
<evidence type="ECO:0000256" key="4">
    <source>
        <dbReference type="ARBA" id="ARBA00022692"/>
    </source>
</evidence>
<feature type="domain" description="TonB-dependent receptor plug" evidence="14">
    <location>
        <begin position="55"/>
        <end position="159"/>
    </location>
</feature>
<evidence type="ECO:0000259" key="14">
    <source>
        <dbReference type="Pfam" id="PF07715"/>
    </source>
</evidence>